<accession>A0A1R4EE27</accession>
<evidence type="ECO:0000256" key="1">
    <source>
        <dbReference type="ARBA" id="ARBA00004141"/>
    </source>
</evidence>
<feature type="transmembrane region" description="Helical" evidence="5">
    <location>
        <begin position="210"/>
        <end position="233"/>
    </location>
</feature>
<dbReference type="Pfam" id="PF04172">
    <property type="entry name" value="LrgB"/>
    <property type="match status" value="1"/>
</dbReference>
<feature type="transmembrane region" description="Helical" evidence="5">
    <location>
        <begin position="37"/>
        <end position="59"/>
    </location>
</feature>
<evidence type="ECO:0000256" key="3">
    <source>
        <dbReference type="ARBA" id="ARBA00022989"/>
    </source>
</evidence>
<dbReference type="PANTHER" id="PTHR30249">
    <property type="entry name" value="PUTATIVE SEROTONIN TRANSPORTER"/>
    <property type="match status" value="1"/>
</dbReference>
<reference evidence="7" key="1">
    <citation type="submission" date="2017-02" db="EMBL/GenBank/DDBJ databases">
        <authorList>
            <person name="Mornico D."/>
        </authorList>
    </citation>
    <scope>NUCLEOTIDE SEQUENCE [LARGE SCALE GENOMIC DNA]</scope>
</reference>
<comment type="subcellular location">
    <subcellularLocation>
        <location evidence="1">Membrane</location>
        <topology evidence="1">Multi-pass membrane protein</topology>
    </subcellularLocation>
</comment>
<sequence length="234" mass="24922">MNLLQLMPEGTTLFTVFAAFMLTLVAHVLARILSKRIAGLPMVITALVLVLVFLFIFSWDYEHYYAVAKPIFDPLLGYVTVLLAIPLATMNLKGLPIKKLSIIVLIASLVGALLPMGMAYALSLSHDTILAFATRSVTTPIGLSVAEIIKSPLALANLIIIVSGLLGGAVARPLFRNVQDDRAKGLALGLAAHAFGTVEAWQISQTAGRYAAFGLAVNGLVTAVWVPIFLAALL</sequence>
<name>A0A1R4EE27_9GAMM</name>
<organism evidence="6 7">
    <name type="scientific">Psychrobacter pasteurii</name>
    <dbReference type="NCBI Taxonomy" id="1945520"/>
    <lineage>
        <taxon>Bacteria</taxon>
        <taxon>Pseudomonadati</taxon>
        <taxon>Pseudomonadota</taxon>
        <taxon>Gammaproteobacteria</taxon>
        <taxon>Moraxellales</taxon>
        <taxon>Moraxellaceae</taxon>
        <taxon>Psychrobacter</taxon>
    </lineage>
</organism>
<keyword evidence="7" id="KW-1185">Reference proteome</keyword>
<keyword evidence="3 5" id="KW-1133">Transmembrane helix</keyword>
<evidence type="ECO:0000256" key="4">
    <source>
        <dbReference type="ARBA" id="ARBA00023136"/>
    </source>
</evidence>
<evidence type="ECO:0000313" key="6">
    <source>
        <dbReference type="EMBL" id="SJM36733.1"/>
    </source>
</evidence>
<feature type="transmembrane region" description="Helical" evidence="5">
    <location>
        <begin position="71"/>
        <end position="88"/>
    </location>
</feature>
<dbReference type="STRING" id="1945520.A1019T_00696"/>
<gene>
    <name evidence="6" type="primary">cidB</name>
    <name evidence="6" type="ORF">A1019T_00696</name>
</gene>
<dbReference type="GO" id="GO:0016020">
    <property type="term" value="C:membrane"/>
    <property type="evidence" value="ECO:0007669"/>
    <property type="project" value="UniProtKB-SubCell"/>
</dbReference>
<dbReference type="InterPro" id="IPR007300">
    <property type="entry name" value="CidB/LrgB"/>
</dbReference>
<dbReference type="RefSeq" id="WP_077448135.1">
    <property type="nucleotide sequence ID" value="NZ_FUGD01000060.1"/>
</dbReference>
<evidence type="ECO:0000313" key="7">
    <source>
        <dbReference type="Proteomes" id="UP000188169"/>
    </source>
</evidence>
<protein>
    <submittedName>
        <fullName evidence="6">Holin-like protein CidB</fullName>
    </submittedName>
</protein>
<dbReference type="EMBL" id="FUGD01000060">
    <property type="protein sequence ID" value="SJM36733.1"/>
    <property type="molecule type" value="Genomic_DNA"/>
</dbReference>
<keyword evidence="2 5" id="KW-0812">Transmembrane</keyword>
<proteinExistence type="predicted"/>
<evidence type="ECO:0000256" key="2">
    <source>
        <dbReference type="ARBA" id="ARBA00022692"/>
    </source>
</evidence>
<feature type="transmembrane region" description="Helical" evidence="5">
    <location>
        <begin position="153"/>
        <end position="174"/>
    </location>
</feature>
<feature type="transmembrane region" description="Helical" evidence="5">
    <location>
        <begin position="100"/>
        <end position="122"/>
    </location>
</feature>
<evidence type="ECO:0000256" key="5">
    <source>
        <dbReference type="SAM" id="Phobius"/>
    </source>
</evidence>
<keyword evidence="4 5" id="KW-0472">Membrane</keyword>
<dbReference type="AlphaFoldDB" id="A0A1R4EE27"/>
<dbReference type="PANTHER" id="PTHR30249:SF0">
    <property type="entry name" value="PLASTIDAL GLYCOLATE_GLYCERATE TRANSLOCATOR 1, CHLOROPLASTIC"/>
    <property type="match status" value="1"/>
</dbReference>
<feature type="transmembrane region" description="Helical" evidence="5">
    <location>
        <begin position="12"/>
        <end position="30"/>
    </location>
</feature>
<dbReference type="OrthoDB" id="6712687at2"/>
<dbReference type="Proteomes" id="UP000188169">
    <property type="component" value="Unassembled WGS sequence"/>
</dbReference>